<protein>
    <submittedName>
        <fullName evidence="1">Endonuclease domain-containing protein</fullName>
    </submittedName>
</protein>
<dbReference type="Proteomes" id="UP000824037">
    <property type="component" value="Unassembled WGS sequence"/>
</dbReference>
<reference evidence="1" key="1">
    <citation type="journal article" date="2021" name="PeerJ">
        <title>Extensive microbial diversity within the chicken gut microbiome revealed by metagenomics and culture.</title>
        <authorList>
            <person name="Gilroy R."/>
            <person name="Ravi A."/>
            <person name="Getino M."/>
            <person name="Pursley I."/>
            <person name="Horton D.L."/>
            <person name="Alikhan N.F."/>
            <person name="Baker D."/>
            <person name="Gharbi K."/>
            <person name="Hall N."/>
            <person name="Watson M."/>
            <person name="Adriaenssens E.M."/>
            <person name="Foster-Nyarko E."/>
            <person name="Jarju S."/>
            <person name="Secka A."/>
            <person name="Antonio M."/>
            <person name="Oren A."/>
            <person name="Chaudhuri R.R."/>
            <person name="La Ragione R."/>
            <person name="Hildebrand F."/>
            <person name="Pallen M.J."/>
        </authorList>
    </citation>
    <scope>NUCLEOTIDE SEQUENCE</scope>
    <source>
        <strain evidence="1">ChiGjej4B4-7305</strain>
    </source>
</reference>
<keyword evidence="1" id="KW-0378">Hydrolase</keyword>
<gene>
    <name evidence="1" type="ORF">H9815_05080</name>
</gene>
<reference evidence="1" key="2">
    <citation type="submission" date="2021-04" db="EMBL/GenBank/DDBJ databases">
        <authorList>
            <person name="Gilroy R."/>
        </authorList>
    </citation>
    <scope>NUCLEOTIDE SEQUENCE</scope>
    <source>
        <strain evidence="1">ChiGjej4B4-7305</strain>
    </source>
</reference>
<name>A0A9D2ECA0_9MICO</name>
<keyword evidence="1" id="KW-0255">Endonuclease</keyword>
<evidence type="ECO:0000313" key="2">
    <source>
        <dbReference type="Proteomes" id="UP000824037"/>
    </source>
</evidence>
<accession>A0A9D2ECA0</accession>
<dbReference type="EMBL" id="DXBY01000079">
    <property type="protein sequence ID" value="HIZ35128.1"/>
    <property type="molecule type" value="Genomic_DNA"/>
</dbReference>
<dbReference type="GO" id="GO:0004519">
    <property type="term" value="F:endonuclease activity"/>
    <property type="evidence" value="ECO:0007669"/>
    <property type="project" value="UniProtKB-KW"/>
</dbReference>
<organism evidence="1 2">
    <name type="scientific">Candidatus Ruania gallistercoris</name>
    <dbReference type="NCBI Taxonomy" id="2838746"/>
    <lineage>
        <taxon>Bacteria</taxon>
        <taxon>Bacillati</taxon>
        <taxon>Actinomycetota</taxon>
        <taxon>Actinomycetes</taxon>
        <taxon>Micrococcales</taxon>
        <taxon>Ruaniaceae</taxon>
        <taxon>Ruania</taxon>
    </lineage>
</organism>
<dbReference type="AlphaFoldDB" id="A0A9D2ECA0"/>
<evidence type="ECO:0000313" key="1">
    <source>
        <dbReference type="EMBL" id="HIZ35128.1"/>
    </source>
</evidence>
<sequence>MPEQQIVDRLELLATRQGGLVGYHQALAAGLTIAQLRTLLACGRWHRVTVGVFRTPAATGLDPLDEARVRAAWTGLLGVPGAAAVATAALALHGVQGLPQTIPAEVCLPGGDSRVGPAGVTVRRYRGRLPVRRLHGFPVVTVPVALAQALPRLPRVHGVSVLDSALNQRLLRPEGLPEVERLLRGRRGARHARRCIALADGRAESPLETRARLCFIDAGHPPTDVQVVFRDRTGRMVARGDLGWQRADGSWVIAELDGREEHARPEPLYRDRNRQNLLQTRAGVTMLRFTGDDLRSGAAVQTLRDALAHPAAKVA</sequence>
<proteinExistence type="predicted"/>
<comment type="caution">
    <text evidence="1">The sequence shown here is derived from an EMBL/GenBank/DDBJ whole genome shotgun (WGS) entry which is preliminary data.</text>
</comment>
<keyword evidence="1" id="KW-0540">Nuclease</keyword>